<comment type="caution">
    <text evidence="4">The sequence shown here is derived from an EMBL/GenBank/DDBJ whole genome shotgun (WGS) entry which is preliminary data.</text>
</comment>
<dbReference type="InterPro" id="IPR001451">
    <property type="entry name" value="Hexapep"/>
</dbReference>
<sequence length="142" mass="15560">MKKTKRKTSKKSHQRFKSWKLPKIKDGQMTKWHWVVKGVHNFKLGQNTDIGAFTYIQAQAGVTIEDHVEIGGGCRVYSVSTIDNKTGHVHLKKNCRIGAGSTVLPGVTVGENSIVGAHSLVTKDIPANVIAFGCPAKVIRKI</sequence>
<evidence type="ECO:0000256" key="2">
    <source>
        <dbReference type="ARBA" id="ARBA00022679"/>
    </source>
</evidence>
<dbReference type="InterPro" id="IPR051159">
    <property type="entry name" value="Hexapeptide_acetyltransf"/>
</dbReference>
<dbReference type="InterPro" id="IPR018357">
    <property type="entry name" value="Hexapep_transf_CS"/>
</dbReference>
<dbReference type="GO" id="GO:0008374">
    <property type="term" value="F:O-acyltransferase activity"/>
    <property type="evidence" value="ECO:0007669"/>
    <property type="project" value="TreeGrafter"/>
</dbReference>
<gene>
    <name evidence="4" type="ORF">UW79_C0019G0005</name>
</gene>
<dbReference type="PANTHER" id="PTHR23416">
    <property type="entry name" value="SIALIC ACID SYNTHASE-RELATED"/>
    <property type="match status" value="1"/>
</dbReference>
<dbReference type="AlphaFoldDB" id="A0A0G1NB68"/>
<dbReference type="PROSITE" id="PS00101">
    <property type="entry name" value="HEXAPEP_TRANSFERASES"/>
    <property type="match status" value="1"/>
</dbReference>
<dbReference type="Gene3D" id="2.160.10.10">
    <property type="entry name" value="Hexapeptide repeat proteins"/>
    <property type="match status" value="1"/>
</dbReference>
<organism evidence="4 5">
    <name type="scientific">Candidatus Yanofskybacteria bacterium GW2011_GWA2_44_9</name>
    <dbReference type="NCBI Taxonomy" id="1619025"/>
    <lineage>
        <taxon>Bacteria</taxon>
        <taxon>Candidatus Yanofskyibacteriota</taxon>
    </lineage>
</organism>
<accession>A0A0G1NB68</accession>
<keyword evidence="3" id="KW-0677">Repeat</keyword>
<keyword evidence="2 4" id="KW-0808">Transferase</keyword>
<evidence type="ECO:0000256" key="3">
    <source>
        <dbReference type="ARBA" id="ARBA00022737"/>
    </source>
</evidence>
<protein>
    <submittedName>
        <fullName evidence="4">O-acetyltransferase</fullName>
    </submittedName>
</protein>
<name>A0A0G1NB68_9BACT</name>
<evidence type="ECO:0000313" key="5">
    <source>
        <dbReference type="Proteomes" id="UP000034032"/>
    </source>
</evidence>
<reference evidence="4 5" key="1">
    <citation type="journal article" date="2015" name="Nature">
        <title>rRNA introns, odd ribosomes, and small enigmatic genomes across a large radiation of phyla.</title>
        <authorList>
            <person name="Brown C.T."/>
            <person name="Hug L.A."/>
            <person name="Thomas B.C."/>
            <person name="Sharon I."/>
            <person name="Castelle C.J."/>
            <person name="Singh A."/>
            <person name="Wilkins M.J."/>
            <person name="Williams K.H."/>
            <person name="Banfield J.F."/>
        </authorList>
    </citation>
    <scope>NUCLEOTIDE SEQUENCE [LARGE SCALE GENOMIC DNA]</scope>
</reference>
<dbReference type="EMBL" id="LCJR01000019">
    <property type="protein sequence ID" value="KKT81449.1"/>
    <property type="molecule type" value="Genomic_DNA"/>
</dbReference>
<dbReference type="SUPFAM" id="SSF51161">
    <property type="entry name" value="Trimeric LpxA-like enzymes"/>
    <property type="match status" value="1"/>
</dbReference>
<evidence type="ECO:0000313" key="4">
    <source>
        <dbReference type="EMBL" id="KKT81449.1"/>
    </source>
</evidence>
<proteinExistence type="inferred from homology"/>
<dbReference type="InterPro" id="IPR011004">
    <property type="entry name" value="Trimer_LpxA-like_sf"/>
</dbReference>
<comment type="similarity">
    <text evidence="1">Belongs to the transferase hexapeptide repeat family.</text>
</comment>
<dbReference type="Pfam" id="PF00132">
    <property type="entry name" value="Hexapep"/>
    <property type="match status" value="1"/>
</dbReference>
<evidence type="ECO:0000256" key="1">
    <source>
        <dbReference type="ARBA" id="ARBA00007274"/>
    </source>
</evidence>
<dbReference type="CDD" id="cd04647">
    <property type="entry name" value="LbH_MAT_like"/>
    <property type="match status" value="1"/>
</dbReference>
<dbReference type="PANTHER" id="PTHR23416:SF23">
    <property type="entry name" value="ACETYLTRANSFERASE C18B11.09C-RELATED"/>
    <property type="match status" value="1"/>
</dbReference>
<dbReference type="Proteomes" id="UP000034032">
    <property type="component" value="Unassembled WGS sequence"/>
</dbReference>